<dbReference type="AlphaFoldDB" id="A0A6S6ZST0"/>
<feature type="transmembrane region" description="Helical" evidence="1">
    <location>
        <begin position="21"/>
        <end position="42"/>
    </location>
</feature>
<keyword evidence="1" id="KW-0472">Membrane</keyword>
<evidence type="ECO:0000256" key="1">
    <source>
        <dbReference type="SAM" id="Phobius"/>
    </source>
</evidence>
<name>A0A6S6ZST0_9BURK</name>
<keyword evidence="1" id="KW-0812">Transmembrane</keyword>
<gene>
    <name evidence="2" type="ORF">LMG3441_01950</name>
</gene>
<evidence type="ECO:0008006" key="4">
    <source>
        <dbReference type="Google" id="ProtNLM"/>
    </source>
</evidence>
<dbReference type="Proteomes" id="UP000494269">
    <property type="component" value="Unassembled WGS sequence"/>
</dbReference>
<sequence>MPAPHCAAMTAFVFARSRQRGAAALEFAVAGAMVLLLGLLGIEAARWQTVRQMAHLALIEAGRAGATAHGHPAPMRDAFLQGLLPLYVGPQGEAGARTRLKHSHAALSSTSGLTPWRIEILQPDARAFREHGRADLRVQAAPGRRAIDNDYQDLQHARRPARPGSATIFDANTLTLRLTYLHKPLLPPMQAVLALLARADAASYAGQAQARGLLPIQLELEMEMHTHPVDWAGLKPMPPGMVIGACRKMHCGAGRG</sequence>
<proteinExistence type="predicted"/>
<accession>A0A6S6ZST0</accession>
<organism evidence="2 3">
    <name type="scientific">Achromobacter kerstersii</name>
    <dbReference type="NCBI Taxonomy" id="1353890"/>
    <lineage>
        <taxon>Bacteria</taxon>
        <taxon>Pseudomonadati</taxon>
        <taxon>Pseudomonadota</taxon>
        <taxon>Betaproteobacteria</taxon>
        <taxon>Burkholderiales</taxon>
        <taxon>Alcaligenaceae</taxon>
        <taxon>Achromobacter</taxon>
    </lineage>
</organism>
<dbReference type="EMBL" id="CADIJQ010000002">
    <property type="protein sequence ID" value="CAB3689469.1"/>
    <property type="molecule type" value="Genomic_DNA"/>
</dbReference>
<evidence type="ECO:0000313" key="3">
    <source>
        <dbReference type="Proteomes" id="UP000494269"/>
    </source>
</evidence>
<reference evidence="2 3" key="1">
    <citation type="submission" date="2020-04" db="EMBL/GenBank/DDBJ databases">
        <authorList>
            <person name="De Canck E."/>
        </authorList>
    </citation>
    <scope>NUCLEOTIDE SEQUENCE [LARGE SCALE GENOMIC DNA]</scope>
    <source>
        <strain evidence="2 3">LMG 3441</strain>
    </source>
</reference>
<keyword evidence="1" id="KW-1133">Transmembrane helix</keyword>
<evidence type="ECO:0000313" key="2">
    <source>
        <dbReference type="EMBL" id="CAB3689469.1"/>
    </source>
</evidence>
<keyword evidence="3" id="KW-1185">Reference proteome</keyword>
<protein>
    <recommendedName>
        <fullName evidence="4">Pilus assembly protein TadE</fullName>
    </recommendedName>
</protein>